<sequence>MPKLIKEIPLSNGLTVRFFDASRRYFGDYHQVRVKISCDVPLTPDLFQDEASYEKATKLLGACVSYQKEIEHQGVAGASVEETVDRVIAHFVEHSLEYFSGPGFPKKLAQSELVKAQGPKRGFIPRGVHG</sequence>
<dbReference type="EMBL" id="SRSC01000002">
    <property type="protein sequence ID" value="TGU72664.1"/>
    <property type="molecule type" value="Genomic_DNA"/>
</dbReference>
<dbReference type="RefSeq" id="WP_135870139.1">
    <property type="nucleotide sequence ID" value="NZ_SRSC01000002.1"/>
</dbReference>
<dbReference type="Proteomes" id="UP000306416">
    <property type="component" value="Unassembled WGS sequence"/>
</dbReference>
<name>A0A4S1CGH5_9BACT</name>
<gene>
    <name evidence="1" type="ORF">E4633_10215</name>
</gene>
<evidence type="ECO:0000313" key="2">
    <source>
        <dbReference type="Proteomes" id="UP000306416"/>
    </source>
</evidence>
<keyword evidence="2" id="KW-1185">Reference proteome</keyword>
<comment type="caution">
    <text evidence="1">The sequence shown here is derived from an EMBL/GenBank/DDBJ whole genome shotgun (WGS) entry which is preliminary data.</text>
</comment>
<dbReference type="AlphaFoldDB" id="A0A4S1CGH5"/>
<organism evidence="1 2">
    <name type="scientific">Geomonas terrae</name>
    <dbReference type="NCBI Taxonomy" id="2562681"/>
    <lineage>
        <taxon>Bacteria</taxon>
        <taxon>Pseudomonadati</taxon>
        <taxon>Thermodesulfobacteriota</taxon>
        <taxon>Desulfuromonadia</taxon>
        <taxon>Geobacterales</taxon>
        <taxon>Geobacteraceae</taxon>
        <taxon>Geomonas</taxon>
    </lineage>
</organism>
<evidence type="ECO:0000313" key="1">
    <source>
        <dbReference type="EMBL" id="TGU72664.1"/>
    </source>
</evidence>
<protein>
    <submittedName>
        <fullName evidence="1">Uncharacterized protein</fullName>
    </submittedName>
</protein>
<proteinExistence type="predicted"/>
<reference evidence="1 2" key="1">
    <citation type="submission" date="2019-04" db="EMBL/GenBank/DDBJ databases">
        <title>Geobacter oryzae sp. nov., ferric-reducing bacteria isolated from paddy soil.</title>
        <authorList>
            <person name="Xu Z."/>
            <person name="Masuda Y."/>
            <person name="Itoh H."/>
            <person name="Senoo K."/>
        </authorList>
    </citation>
    <scope>NUCLEOTIDE SEQUENCE [LARGE SCALE GENOMIC DNA]</scope>
    <source>
        <strain evidence="1 2">Red111</strain>
    </source>
</reference>
<accession>A0A4S1CGH5</accession>